<name>A0A0D7A5F4_9AGAR</name>
<dbReference type="OrthoDB" id="120976at2759"/>
<dbReference type="Proteomes" id="UP000054144">
    <property type="component" value="Unassembled WGS sequence"/>
</dbReference>
<evidence type="ECO:0000313" key="3">
    <source>
        <dbReference type="Proteomes" id="UP000054144"/>
    </source>
</evidence>
<proteinExistence type="predicted"/>
<protein>
    <recommendedName>
        <fullName evidence="4">RNI-like protein</fullName>
    </recommendedName>
</protein>
<accession>A0A0D7A5F4</accession>
<dbReference type="InterPro" id="IPR032675">
    <property type="entry name" value="LRR_dom_sf"/>
</dbReference>
<feature type="region of interest" description="Disordered" evidence="1">
    <location>
        <begin position="175"/>
        <end position="205"/>
    </location>
</feature>
<gene>
    <name evidence="2" type="ORF">FISHEDRAFT_67103</name>
</gene>
<dbReference type="SUPFAM" id="SSF52047">
    <property type="entry name" value="RNI-like"/>
    <property type="match status" value="1"/>
</dbReference>
<reference evidence="2 3" key="1">
    <citation type="journal article" date="2015" name="Fungal Genet. Biol.">
        <title>Evolution of novel wood decay mechanisms in Agaricales revealed by the genome sequences of Fistulina hepatica and Cylindrobasidium torrendii.</title>
        <authorList>
            <person name="Floudas D."/>
            <person name="Held B.W."/>
            <person name="Riley R."/>
            <person name="Nagy L.G."/>
            <person name="Koehler G."/>
            <person name="Ransdell A.S."/>
            <person name="Younus H."/>
            <person name="Chow J."/>
            <person name="Chiniquy J."/>
            <person name="Lipzen A."/>
            <person name="Tritt A."/>
            <person name="Sun H."/>
            <person name="Haridas S."/>
            <person name="LaButti K."/>
            <person name="Ohm R.A."/>
            <person name="Kues U."/>
            <person name="Blanchette R.A."/>
            <person name="Grigoriev I.V."/>
            <person name="Minto R.E."/>
            <person name="Hibbett D.S."/>
        </authorList>
    </citation>
    <scope>NUCLEOTIDE SEQUENCE [LARGE SCALE GENOMIC DNA]</scope>
    <source>
        <strain evidence="2 3">ATCC 64428</strain>
    </source>
</reference>
<evidence type="ECO:0000256" key="1">
    <source>
        <dbReference type="SAM" id="MobiDB-lite"/>
    </source>
</evidence>
<organism evidence="2 3">
    <name type="scientific">Fistulina hepatica ATCC 64428</name>
    <dbReference type="NCBI Taxonomy" id="1128425"/>
    <lineage>
        <taxon>Eukaryota</taxon>
        <taxon>Fungi</taxon>
        <taxon>Dikarya</taxon>
        <taxon>Basidiomycota</taxon>
        <taxon>Agaricomycotina</taxon>
        <taxon>Agaricomycetes</taxon>
        <taxon>Agaricomycetidae</taxon>
        <taxon>Agaricales</taxon>
        <taxon>Fistulinaceae</taxon>
        <taxon>Fistulina</taxon>
    </lineage>
</organism>
<evidence type="ECO:0008006" key="4">
    <source>
        <dbReference type="Google" id="ProtNLM"/>
    </source>
</evidence>
<dbReference type="EMBL" id="KN882061">
    <property type="protein sequence ID" value="KIY45136.1"/>
    <property type="molecule type" value="Genomic_DNA"/>
</dbReference>
<keyword evidence="3" id="KW-1185">Reference proteome</keyword>
<dbReference type="AlphaFoldDB" id="A0A0D7A5F4"/>
<dbReference type="Gene3D" id="3.80.10.10">
    <property type="entry name" value="Ribonuclease Inhibitor"/>
    <property type="match status" value="1"/>
</dbReference>
<evidence type="ECO:0000313" key="2">
    <source>
        <dbReference type="EMBL" id="KIY45136.1"/>
    </source>
</evidence>
<sequence>MACYPDVPVIDLANPFYCPSISAASFLKRLQRHGRSQHASPVLSRHESHAFIQSFTTLLSQALLEESDHGTDSSPGSQYSRLKPQFARHVSQRARSSVDKISTSSALESGSMGFSLASVDDDKNFSELVLKRKRADDTTTSFSDLEGPTKYEKTLLSAYDSSFDVTLRRETLEFDSTDNDHPMPHKRVRTHSKETPGTNVKASEESPRGLARFIERLDDFLPGIRLKERLGSLTTHQGIANYLAENGLLNAPVLAILRTSEISQLSLTASLTDECGLNLAGQGIFPVFGEPNSFSFLRALSFSHASLTDFDLMHIHHLPHLSKLLLDDTGIGNEAVFLLVPLKRSLTELSLASNPEIDDAAVPALLLLSKLAVLSVHGTSVGMCGLGRFAEAILDDPTRMIDIKIPRECEQHIQNLKVQYILHPAPPLVVEPAICNKLSAAALRRNLAAHAAVNPTIVTLGSKAEMAERLRILLEARRTDLLVRDMIYEHSSDMMDV</sequence>